<dbReference type="EMBL" id="PDLM01000017">
    <property type="protein sequence ID" value="RDW58742.1"/>
    <property type="molecule type" value="Genomic_DNA"/>
</dbReference>
<dbReference type="SMART" id="SM00248">
    <property type="entry name" value="ANK"/>
    <property type="match status" value="3"/>
</dbReference>
<dbReference type="PANTHER" id="PTHR24184:SF11">
    <property type="entry name" value="ANKYRIN REPEAT AND SOCS BOX CONTAINING 3"/>
    <property type="match status" value="1"/>
</dbReference>
<dbReference type="Gene3D" id="1.25.40.20">
    <property type="entry name" value="Ankyrin repeat-containing domain"/>
    <property type="match status" value="1"/>
</dbReference>
<dbReference type="SUPFAM" id="SSF48403">
    <property type="entry name" value="Ankyrin repeat"/>
    <property type="match status" value="1"/>
</dbReference>
<dbReference type="PANTHER" id="PTHR24184">
    <property type="entry name" value="SI:CH211-189E2.2"/>
    <property type="match status" value="1"/>
</dbReference>
<evidence type="ECO:0000256" key="1">
    <source>
        <dbReference type="ARBA" id="ARBA00023242"/>
    </source>
</evidence>
<name>A0A3D8QA68_9HELO</name>
<keyword evidence="4" id="KW-0472">Membrane</keyword>
<keyword evidence="4" id="KW-1133">Transmembrane helix</keyword>
<dbReference type="OrthoDB" id="9988102at2759"/>
<evidence type="ECO:0000256" key="2">
    <source>
        <dbReference type="PROSITE-ProRule" id="PRU00023"/>
    </source>
</evidence>
<dbReference type="Pfam" id="PF12796">
    <property type="entry name" value="Ank_2"/>
    <property type="match status" value="1"/>
</dbReference>
<evidence type="ECO:0000313" key="5">
    <source>
        <dbReference type="EMBL" id="RDW58742.1"/>
    </source>
</evidence>
<dbReference type="InterPro" id="IPR001138">
    <property type="entry name" value="Zn2Cys6_DnaBD"/>
</dbReference>
<dbReference type="InterPro" id="IPR036770">
    <property type="entry name" value="Ankyrin_rpt-contain_sf"/>
</dbReference>
<sequence>MVAPLQSRAPARAATVSSRKNRQQTLLSSAATAPLKYPIPIPKDKFDRALDLWKAYEFAEFKERIDASTPGISGARSAIGASTTSSAVTSASAFTTGDLAERVDTMMIFDDTSAATSSGANAIAYTSVPVRAVIRKPLSPKARAKAELIRFIGACDICRARRVKCPWDHHDIDSLKIACSRETLGPHPTVQRSGSQRAQGSKGSNTSSNHGSSSSIAAPGNSSTPGTSQDFESFLKTSPARDEPMLSAEMIQTEQDIHQESDFVAQNIEISDNRLTEMVATQAAQDDRAASEDYFATDSSEIISEDEKNRILQKTLHMAARNGDMQQIQKLLSYVGRQYVDINAPDEQGTTPLIYASRFGHENIVNTLLEAGAHVDEQDRNQWSALMWAETNGNKGIVKSLLCHDASSDITPSSGRIGFNSIPTQQEVEEYTKYTLTDGTRRRRESDASNASSRPSTTTAESLFSVASLSSISSHLGIGPEGAFDRLISVLTEDPTLSTLFEEAVERVPLDRMERNLRRLLKLFAVELSKEADTRQQRGAAGFVRQRARNSAHIICSKLYKNGSVPRKPITLPSSLEPLEDESDDDSDYEPEEETGLEDLERFVVTSRPFQTFYQSLRVFVYPEEVVINKHSPTTKPAKHFTPTESSCTTNLDFEIGSRQSSEDGVSEFDIAPAGDIPAEQASIDLAPEDITETSIKNHFLLILCLKLYSCIYNLWLWEPEVPYGKVRVRWECKCGHTLFDDFKEIQPGAATRLEASLNYKSTNSATASSSSNSSTSKNSLSTFIFNSLHGFKTLFAKKPTGLPQHIQMTSQNTTTQNIRASSPLETIYLLLCSDQGIYATGLLQLPVADVNSDVQLFRTLNSYYKSIRGYWWSLISFRTLLAIKFVRFEMYKKSGLVDIRKQDEMPPENHPDYRYAPVPIDIIPPVGERHLMHYILYPDCADDDPRCLEKFPKKLRERLAVCNANPDGTGWGLHLVEGLNMRKIWIVAFVVFGLGSLLWGILWAVLKKSIQDAFTISGFVVALTTLTIGFAQAMASNLN</sequence>
<reference evidence="5 6" key="1">
    <citation type="journal article" date="2018" name="IMA Fungus">
        <title>IMA Genome-F 9: Draft genome sequence of Annulohypoxylon stygium, Aspergillus mulundensis, Berkeleyomyces basicola (syn. Thielaviopsis basicola), Ceratocystis smalleyi, two Cercospora beticola strains, Coleophoma cylindrospora, Fusarium fracticaudum, Phialophora cf. hyalina, and Morchella septimelata.</title>
        <authorList>
            <person name="Wingfield B.D."/>
            <person name="Bills G.F."/>
            <person name="Dong Y."/>
            <person name="Huang W."/>
            <person name="Nel W.J."/>
            <person name="Swalarsk-Parry B.S."/>
            <person name="Vaghefi N."/>
            <person name="Wilken P.M."/>
            <person name="An Z."/>
            <person name="de Beer Z.W."/>
            <person name="De Vos L."/>
            <person name="Chen L."/>
            <person name="Duong T.A."/>
            <person name="Gao Y."/>
            <person name="Hammerbacher A."/>
            <person name="Kikkert J.R."/>
            <person name="Li Y."/>
            <person name="Li H."/>
            <person name="Li K."/>
            <person name="Li Q."/>
            <person name="Liu X."/>
            <person name="Ma X."/>
            <person name="Naidoo K."/>
            <person name="Pethybridge S.J."/>
            <person name="Sun J."/>
            <person name="Steenkamp E.T."/>
            <person name="van der Nest M.A."/>
            <person name="van Wyk S."/>
            <person name="Wingfield M.J."/>
            <person name="Xiong C."/>
            <person name="Yue Q."/>
            <person name="Zhang X."/>
        </authorList>
    </citation>
    <scope>NUCLEOTIDE SEQUENCE [LARGE SCALE GENOMIC DNA]</scope>
    <source>
        <strain evidence="5 6">BP6252</strain>
    </source>
</reference>
<keyword evidence="2" id="KW-0040">ANK repeat</keyword>
<evidence type="ECO:0000256" key="4">
    <source>
        <dbReference type="SAM" id="Phobius"/>
    </source>
</evidence>
<feature type="region of interest" description="Disordered" evidence="3">
    <location>
        <begin position="567"/>
        <end position="596"/>
    </location>
</feature>
<feature type="region of interest" description="Disordered" evidence="3">
    <location>
        <begin position="434"/>
        <end position="457"/>
    </location>
</feature>
<accession>A0A3D8QA68</accession>
<feature type="region of interest" description="Disordered" evidence="3">
    <location>
        <begin position="1"/>
        <end position="23"/>
    </location>
</feature>
<feature type="region of interest" description="Disordered" evidence="3">
    <location>
        <begin position="186"/>
        <end position="232"/>
    </location>
</feature>
<keyword evidence="1" id="KW-0539">Nucleus</keyword>
<dbReference type="GO" id="GO:0000981">
    <property type="term" value="F:DNA-binding transcription factor activity, RNA polymerase II-specific"/>
    <property type="evidence" value="ECO:0007669"/>
    <property type="project" value="InterPro"/>
</dbReference>
<dbReference type="GO" id="GO:0008270">
    <property type="term" value="F:zinc ion binding"/>
    <property type="evidence" value="ECO:0007669"/>
    <property type="project" value="InterPro"/>
</dbReference>
<gene>
    <name evidence="5" type="ORF">BP6252_13218</name>
</gene>
<feature type="compositionally biased region" description="Acidic residues" evidence="3">
    <location>
        <begin position="578"/>
        <end position="596"/>
    </location>
</feature>
<keyword evidence="4" id="KW-0812">Transmembrane</keyword>
<keyword evidence="6" id="KW-1185">Reference proteome</keyword>
<dbReference type="AlphaFoldDB" id="A0A3D8QA68"/>
<proteinExistence type="predicted"/>
<dbReference type="PROSITE" id="PS50088">
    <property type="entry name" value="ANK_REPEAT"/>
    <property type="match status" value="1"/>
</dbReference>
<evidence type="ECO:0000256" key="3">
    <source>
        <dbReference type="SAM" id="MobiDB-lite"/>
    </source>
</evidence>
<protein>
    <submittedName>
        <fullName evidence="5">Uncharacterized protein</fullName>
    </submittedName>
</protein>
<dbReference type="InterPro" id="IPR002110">
    <property type="entry name" value="Ankyrin_rpt"/>
</dbReference>
<feature type="compositionally biased region" description="Low complexity" evidence="3">
    <location>
        <begin position="200"/>
        <end position="223"/>
    </location>
</feature>
<feature type="compositionally biased region" description="Polar residues" evidence="3">
    <location>
        <begin position="448"/>
        <end position="457"/>
    </location>
</feature>
<evidence type="ECO:0000313" key="6">
    <source>
        <dbReference type="Proteomes" id="UP000256645"/>
    </source>
</evidence>
<dbReference type="PROSITE" id="PS50297">
    <property type="entry name" value="ANK_REP_REGION"/>
    <property type="match status" value="1"/>
</dbReference>
<comment type="caution">
    <text evidence="5">The sequence shown here is derived from an EMBL/GenBank/DDBJ whole genome shotgun (WGS) entry which is preliminary data.</text>
</comment>
<feature type="compositionally biased region" description="Polar residues" evidence="3">
    <location>
        <begin position="190"/>
        <end position="199"/>
    </location>
</feature>
<feature type="repeat" description="ANK" evidence="2">
    <location>
        <begin position="348"/>
        <end position="380"/>
    </location>
</feature>
<dbReference type="CDD" id="cd00067">
    <property type="entry name" value="GAL4"/>
    <property type="match status" value="1"/>
</dbReference>
<organism evidence="5 6">
    <name type="scientific">Coleophoma cylindrospora</name>
    <dbReference type="NCBI Taxonomy" id="1849047"/>
    <lineage>
        <taxon>Eukaryota</taxon>
        <taxon>Fungi</taxon>
        <taxon>Dikarya</taxon>
        <taxon>Ascomycota</taxon>
        <taxon>Pezizomycotina</taxon>
        <taxon>Leotiomycetes</taxon>
        <taxon>Helotiales</taxon>
        <taxon>Dermateaceae</taxon>
        <taxon>Coleophoma</taxon>
    </lineage>
</organism>
<feature type="transmembrane region" description="Helical" evidence="4">
    <location>
        <begin position="1014"/>
        <end position="1036"/>
    </location>
</feature>
<feature type="transmembrane region" description="Helical" evidence="4">
    <location>
        <begin position="985"/>
        <end position="1007"/>
    </location>
</feature>
<dbReference type="Proteomes" id="UP000256645">
    <property type="component" value="Unassembled WGS sequence"/>
</dbReference>
<dbReference type="STRING" id="1849047.A0A3D8QA68"/>